<keyword evidence="3" id="KW-0732">Signal</keyword>
<dbReference type="Proteomes" id="UP001363151">
    <property type="component" value="Unassembled WGS sequence"/>
</dbReference>
<keyword evidence="2" id="KW-0812">Transmembrane</keyword>
<feature type="signal peptide" evidence="3">
    <location>
        <begin position="1"/>
        <end position="18"/>
    </location>
</feature>
<gene>
    <name evidence="4" type="primary">MNN9</name>
    <name evidence="4" type="ORF">SO694_00001826</name>
</gene>
<dbReference type="EMBL" id="JBBJCI010000035">
    <property type="protein sequence ID" value="KAK7253438.1"/>
    <property type="molecule type" value="Genomic_DNA"/>
</dbReference>
<feature type="chain" id="PRO_5046617789" evidence="3">
    <location>
        <begin position="19"/>
        <end position="297"/>
    </location>
</feature>
<dbReference type="PANTHER" id="PTHR43083">
    <property type="entry name" value="MANNAN POLYMERASE II"/>
    <property type="match status" value="1"/>
</dbReference>
<keyword evidence="2" id="KW-0472">Membrane</keyword>
<dbReference type="Pfam" id="PF03452">
    <property type="entry name" value="Anp1"/>
    <property type="match status" value="1"/>
</dbReference>
<evidence type="ECO:0000256" key="2">
    <source>
        <dbReference type="SAM" id="Phobius"/>
    </source>
</evidence>
<accession>A0ABR1GC43</accession>
<organism evidence="4 5">
    <name type="scientific">Aureococcus anophagefferens</name>
    <name type="common">Harmful bloom alga</name>
    <dbReference type="NCBI Taxonomy" id="44056"/>
    <lineage>
        <taxon>Eukaryota</taxon>
        <taxon>Sar</taxon>
        <taxon>Stramenopiles</taxon>
        <taxon>Ochrophyta</taxon>
        <taxon>Pelagophyceae</taxon>
        <taxon>Pelagomonadales</taxon>
        <taxon>Pelagomonadaceae</taxon>
        <taxon>Aureococcus</taxon>
    </lineage>
</organism>
<proteinExistence type="inferred from homology"/>
<name>A0ABR1GC43_AURAN</name>
<comment type="caution">
    <text evidence="4">The sequence shown here is derived from an EMBL/GenBank/DDBJ whole genome shotgun (WGS) entry which is preliminary data.</text>
</comment>
<evidence type="ECO:0000256" key="3">
    <source>
        <dbReference type="SAM" id="SignalP"/>
    </source>
</evidence>
<dbReference type="InterPro" id="IPR052086">
    <property type="entry name" value="Mannan_Polymerase_Subunit"/>
</dbReference>
<dbReference type="Gene3D" id="3.90.550.10">
    <property type="entry name" value="Spore Coat Polysaccharide Biosynthesis Protein SpsA, Chain A"/>
    <property type="match status" value="1"/>
</dbReference>
<keyword evidence="5" id="KW-1185">Reference proteome</keyword>
<sequence length="297" mass="32395">MRWLCACCAVAAAQNVSGVAILTPVHRTHESRHDRYVRNLRSLGGLVLETCRVAFLVDKTSMPIVKASKRAILAAGFGSVLVVPETGRNVDGEIAKHDDRHDPAVQRQRRSRLARARNKLAFTALGVPFLGVTIAWTLWLDSDLASFPPLIVPRLLEADADVVAPRVVDANRVLYDKNSWQHSEESREACRALPRGSLLVQGGYRRPTSTVLDGDGRAQRDLGIAHMDALAARAERFAPLDAVGTACLLIRADVFGDVEFPAELTEGHLLESEGFGELAAKRGYRVVGDVRTVVVHA</sequence>
<comment type="similarity">
    <text evidence="1">Belongs to the ANP1/MMN9/VAN1 family.</text>
</comment>
<protein>
    <submittedName>
        <fullName evidence="4">Glycosyltransferase</fullName>
    </submittedName>
</protein>
<keyword evidence="2" id="KW-1133">Transmembrane helix</keyword>
<reference evidence="4 5" key="1">
    <citation type="submission" date="2024-03" db="EMBL/GenBank/DDBJ databases">
        <title>Aureococcus anophagefferens CCMP1851 and Kratosvirus quantuckense: Draft genome of a second virus-susceptible host strain in the model system.</title>
        <authorList>
            <person name="Chase E."/>
            <person name="Truchon A.R."/>
            <person name="Schepens W."/>
            <person name="Wilhelm S.W."/>
        </authorList>
    </citation>
    <scope>NUCLEOTIDE SEQUENCE [LARGE SCALE GENOMIC DNA]</scope>
    <source>
        <strain evidence="4 5">CCMP1851</strain>
    </source>
</reference>
<evidence type="ECO:0000313" key="5">
    <source>
        <dbReference type="Proteomes" id="UP001363151"/>
    </source>
</evidence>
<evidence type="ECO:0000256" key="1">
    <source>
        <dbReference type="ARBA" id="ARBA00037964"/>
    </source>
</evidence>
<feature type="transmembrane region" description="Helical" evidence="2">
    <location>
        <begin position="120"/>
        <end position="139"/>
    </location>
</feature>
<evidence type="ECO:0000313" key="4">
    <source>
        <dbReference type="EMBL" id="KAK7253438.1"/>
    </source>
</evidence>
<dbReference type="PANTHER" id="PTHR43083:SF6">
    <property type="entry name" value="MANNAN POLYMERASE COMPLEXES SUBUNIT MNN9"/>
    <property type="match status" value="1"/>
</dbReference>
<dbReference type="SUPFAM" id="SSF53448">
    <property type="entry name" value="Nucleotide-diphospho-sugar transferases"/>
    <property type="match status" value="1"/>
</dbReference>
<dbReference type="InterPro" id="IPR029044">
    <property type="entry name" value="Nucleotide-diphossugar_trans"/>
</dbReference>